<keyword evidence="7" id="KW-0812">Transmembrane</keyword>
<keyword evidence="9" id="KW-1185">Reference proteome</keyword>
<evidence type="ECO:0000256" key="5">
    <source>
        <dbReference type="ARBA" id="ARBA00023004"/>
    </source>
</evidence>
<dbReference type="EMBL" id="QGMH01000121">
    <property type="protein sequence ID" value="TVY24684.1"/>
    <property type="molecule type" value="Genomic_DNA"/>
</dbReference>
<comment type="similarity">
    <text evidence="2 6">Belongs to the cytochrome P450 family.</text>
</comment>
<evidence type="ECO:0000256" key="3">
    <source>
        <dbReference type="ARBA" id="ARBA00022617"/>
    </source>
</evidence>
<dbReference type="GO" id="GO:0016705">
    <property type="term" value="F:oxidoreductase activity, acting on paired donors, with incorporation or reduction of molecular oxygen"/>
    <property type="evidence" value="ECO:0007669"/>
    <property type="project" value="InterPro"/>
</dbReference>
<dbReference type="Pfam" id="PF00067">
    <property type="entry name" value="p450"/>
    <property type="match status" value="2"/>
</dbReference>
<evidence type="ECO:0000256" key="7">
    <source>
        <dbReference type="SAM" id="Phobius"/>
    </source>
</evidence>
<dbReference type="Proteomes" id="UP000431533">
    <property type="component" value="Unassembled WGS sequence"/>
</dbReference>
<evidence type="ECO:0000313" key="8">
    <source>
        <dbReference type="EMBL" id="TVY24684.1"/>
    </source>
</evidence>
<keyword evidence="5 6" id="KW-0408">Iron</keyword>
<dbReference type="InterPro" id="IPR017972">
    <property type="entry name" value="Cyt_P450_CS"/>
</dbReference>
<comment type="cofactor">
    <cofactor evidence="1">
        <name>heme</name>
        <dbReference type="ChEBI" id="CHEBI:30413"/>
    </cofactor>
</comment>
<dbReference type="InterPro" id="IPR050121">
    <property type="entry name" value="Cytochrome_P450_monoxygenase"/>
</dbReference>
<comment type="caution">
    <text evidence="8">The sequence shown here is derived from an EMBL/GenBank/DDBJ whole genome shotgun (WGS) entry which is preliminary data.</text>
</comment>
<reference evidence="8 9" key="1">
    <citation type="submission" date="2018-05" db="EMBL/GenBank/DDBJ databases">
        <title>Genome sequencing and assembly of the regulated plant pathogen Lachnellula willkommii and related sister species for the development of diagnostic species identification markers.</title>
        <authorList>
            <person name="Giroux E."/>
            <person name="Bilodeau G."/>
        </authorList>
    </citation>
    <scope>NUCLEOTIDE SEQUENCE [LARGE SCALE GENOMIC DNA]</scope>
    <source>
        <strain evidence="8 9">CBS 185.66</strain>
    </source>
</reference>
<dbReference type="PANTHER" id="PTHR24305">
    <property type="entry name" value="CYTOCHROME P450"/>
    <property type="match status" value="1"/>
</dbReference>
<dbReference type="Gene3D" id="1.10.630.10">
    <property type="entry name" value="Cytochrome P450"/>
    <property type="match status" value="2"/>
</dbReference>
<protein>
    <submittedName>
        <fullName evidence="8">Cytochrome P450 monooxygenase</fullName>
    </submittedName>
</protein>
<evidence type="ECO:0000256" key="1">
    <source>
        <dbReference type="ARBA" id="ARBA00001971"/>
    </source>
</evidence>
<dbReference type="InterPro" id="IPR036396">
    <property type="entry name" value="Cyt_P450_sf"/>
</dbReference>
<keyword evidence="4 6" id="KW-0479">Metal-binding</keyword>
<dbReference type="PANTHER" id="PTHR24305:SF210">
    <property type="entry name" value="CYTOCHROME P450 MONOOXYGENASE ASQL-RELATED"/>
    <property type="match status" value="1"/>
</dbReference>
<evidence type="ECO:0000256" key="4">
    <source>
        <dbReference type="ARBA" id="ARBA00022723"/>
    </source>
</evidence>
<proteinExistence type="inferred from homology"/>
<evidence type="ECO:0000256" key="2">
    <source>
        <dbReference type="ARBA" id="ARBA00010617"/>
    </source>
</evidence>
<dbReference type="AlphaFoldDB" id="A0A8H8TWA6"/>
<name>A0A8H8TWA6_9HELO</name>
<gene>
    <name evidence="8" type="primary">aclL_5</name>
    <name evidence="8" type="ORF">LHYA1_G006644</name>
</gene>
<keyword evidence="6 8" id="KW-0503">Monooxygenase</keyword>
<dbReference type="GO" id="GO:0005506">
    <property type="term" value="F:iron ion binding"/>
    <property type="evidence" value="ECO:0007669"/>
    <property type="project" value="InterPro"/>
</dbReference>
<dbReference type="PROSITE" id="PS00086">
    <property type="entry name" value="CYTOCHROME_P450"/>
    <property type="match status" value="1"/>
</dbReference>
<accession>A0A8H8TWA6</accession>
<keyword evidence="6" id="KW-0560">Oxidoreductase</keyword>
<dbReference type="OrthoDB" id="1470350at2759"/>
<dbReference type="GeneID" id="41986842"/>
<dbReference type="InterPro" id="IPR001128">
    <property type="entry name" value="Cyt_P450"/>
</dbReference>
<keyword evidence="7" id="KW-0472">Membrane</keyword>
<evidence type="ECO:0000256" key="6">
    <source>
        <dbReference type="RuleBase" id="RU000461"/>
    </source>
</evidence>
<feature type="transmembrane region" description="Helical" evidence="7">
    <location>
        <begin position="7"/>
        <end position="29"/>
    </location>
</feature>
<dbReference type="SUPFAM" id="SSF48264">
    <property type="entry name" value="Cytochrome P450"/>
    <property type="match status" value="1"/>
</dbReference>
<dbReference type="GO" id="GO:0020037">
    <property type="term" value="F:heme binding"/>
    <property type="evidence" value="ECO:0007669"/>
    <property type="project" value="InterPro"/>
</dbReference>
<evidence type="ECO:0000313" key="9">
    <source>
        <dbReference type="Proteomes" id="UP000431533"/>
    </source>
</evidence>
<dbReference type="RefSeq" id="XP_031003472.1">
    <property type="nucleotide sequence ID" value="XM_031151579.1"/>
</dbReference>
<organism evidence="8 9">
    <name type="scientific">Lachnellula hyalina</name>
    <dbReference type="NCBI Taxonomy" id="1316788"/>
    <lineage>
        <taxon>Eukaryota</taxon>
        <taxon>Fungi</taxon>
        <taxon>Dikarya</taxon>
        <taxon>Ascomycota</taxon>
        <taxon>Pezizomycotina</taxon>
        <taxon>Leotiomycetes</taxon>
        <taxon>Helotiales</taxon>
        <taxon>Lachnaceae</taxon>
        <taxon>Lachnellula</taxon>
    </lineage>
</organism>
<keyword evidence="7" id="KW-1133">Transmembrane helix</keyword>
<dbReference type="GO" id="GO:0004497">
    <property type="term" value="F:monooxygenase activity"/>
    <property type="evidence" value="ECO:0007669"/>
    <property type="project" value="UniProtKB-KW"/>
</dbReference>
<sequence>MPSSEDFGFASLCWGLVGLYLMHAVYNLYFHPLRSLPGPVYGKVTGLWYISKIKQGNSFLELKRLHDQYGDAVRIVPNELSYNTADAWNAIYGRNIQLHGEDKASATGNRLLKDTLLYGAGFEGADTVINAEGTFYAPQRRALAYAFTRKSLMTKEHLLIHYTDRAIENLTIQISAANTVDVEPMFANAIFDFNCKFVADRDIGASNPHGKIHPSVHYFDNLMRFAYIPISLRRIPMIAYIQDTLQPFISGGFLHPQVVGPLLQNRLDNGGSETDIISYMERHPKEGDTGKSQILNNAIIFISAGTGTTVTWLCTSVYYILSNPDVKSKLCDEIRNAASKASDLNLDVVNNMKYLKAVTDDEEFAGDHRNALQPFSYGPRKCIAHELASMNSKLFLARLFWEFDMELAPESRDWTQQKGCIAHYSRPLMVKFTKRSSLSETEI</sequence>
<keyword evidence="3 6" id="KW-0349">Heme</keyword>